<feature type="compositionally biased region" description="Pro residues" evidence="1">
    <location>
        <begin position="245"/>
        <end position="259"/>
    </location>
</feature>
<feature type="transmembrane region" description="Helical" evidence="2">
    <location>
        <begin position="156"/>
        <end position="178"/>
    </location>
</feature>
<dbReference type="RefSeq" id="XP_040678600.1">
    <property type="nucleotide sequence ID" value="XM_040823347.1"/>
</dbReference>
<protein>
    <recommendedName>
        <fullName evidence="5">Transmembrane protein</fullName>
    </recommendedName>
</protein>
<keyword evidence="4" id="KW-1185">Reference proteome</keyword>
<dbReference type="GeneID" id="63739004"/>
<feature type="transmembrane region" description="Helical" evidence="2">
    <location>
        <begin position="94"/>
        <end position="117"/>
    </location>
</feature>
<sequence length="275" mass="29772">MSRLSVRAAVTAVMREKGRWPLVRRLRWLRVGQYVVNVVVVAINGYLVSVLAAASAGDAVGVTVAMAVAALGFVLTALQQWLGTRLAGYRRRSCLAVFVLFDLVCTLLQLPLVAVLATAGLPANCHGITSGSDPDVFGPSGRGLTPRYCAVPNATFWLSMILTLSYTYTISLIVRQIAAVNREAKLLRQEQKDNESNERIAAIMAAHRAPPRTWSRRRPHPVETVDLGAEPVRPAPPRDPDAVAVPPPPAAPEEQPPPYISVEPRRHLAASLGKN</sequence>
<evidence type="ECO:0000256" key="2">
    <source>
        <dbReference type="SAM" id="Phobius"/>
    </source>
</evidence>
<feature type="transmembrane region" description="Helical" evidence="2">
    <location>
        <begin position="34"/>
        <end position="54"/>
    </location>
</feature>
<gene>
    <name evidence="3" type="ORF">MAM_04549</name>
</gene>
<evidence type="ECO:0000256" key="1">
    <source>
        <dbReference type="SAM" id="MobiDB-lite"/>
    </source>
</evidence>
<dbReference type="EMBL" id="AZHE01000010">
    <property type="protein sequence ID" value="KHN97534.1"/>
    <property type="molecule type" value="Genomic_DNA"/>
</dbReference>
<dbReference type="AlphaFoldDB" id="A0A0B2WV65"/>
<keyword evidence="2" id="KW-0812">Transmembrane</keyword>
<evidence type="ECO:0000313" key="3">
    <source>
        <dbReference type="EMBL" id="KHN97534.1"/>
    </source>
</evidence>
<dbReference type="Proteomes" id="UP000030816">
    <property type="component" value="Unassembled WGS sequence"/>
</dbReference>
<feature type="transmembrane region" description="Helical" evidence="2">
    <location>
        <begin position="60"/>
        <end position="82"/>
    </location>
</feature>
<proteinExistence type="predicted"/>
<organism evidence="3 4">
    <name type="scientific">Metarhizium album (strain ARSEF 1941)</name>
    <dbReference type="NCBI Taxonomy" id="1081103"/>
    <lineage>
        <taxon>Eukaryota</taxon>
        <taxon>Fungi</taxon>
        <taxon>Dikarya</taxon>
        <taxon>Ascomycota</taxon>
        <taxon>Pezizomycotina</taxon>
        <taxon>Sordariomycetes</taxon>
        <taxon>Hypocreomycetidae</taxon>
        <taxon>Hypocreales</taxon>
        <taxon>Clavicipitaceae</taxon>
        <taxon>Metarhizium</taxon>
    </lineage>
</organism>
<keyword evidence="2" id="KW-1133">Transmembrane helix</keyword>
<dbReference type="HOGENOM" id="CLU_1023379_0_0_1"/>
<feature type="region of interest" description="Disordered" evidence="1">
    <location>
        <begin position="208"/>
        <end position="275"/>
    </location>
</feature>
<comment type="caution">
    <text evidence="3">The sequence shown here is derived from an EMBL/GenBank/DDBJ whole genome shotgun (WGS) entry which is preliminary data.</text>
</comment>
<accession>A0A0B2WV65</accession>
<reference evidence="3 4" key="1">
    <citation type="journal article" date="2014" name="Proc. Natl. Acad. Sci. U.S.A.">
        <title>Trajectory and genomic determinants of fungal-pathogen speciation and host adaptation.</title>
        <authorList>
            <person name="Hu X."/>
            <person name="Xiao G."/>
            <person name="Zheng P."/>
            <person name="Shang Y."/>
            <person name="Su Y."/>
            <person name="Zhang X."/>
            <person name="Liu X."/>
            <person name="Zhan S."/>
            <person name="St Leger R.J."/>
            <person name="Wang C."/>
        </authorList>
    </citation>
    <scope>NUCLEOTIDE SEQUENCE [LARGE SCALE GENOMIC DNA]</scope>
    <source>
        <strain evidence="3 4">ARSEF 1941</strain>
    </source>
</reference>
<dbReference type="OrthoDB" id="4940902at2759"/>
<evidence type="ECO:0008006" key="5">
    <source>
        <dbReference type="Google" id="ProtNLM"/>
    </source>
</evidence>
<name>A0A0B2WV65_METAS</name>
<evidence type="ECO:0000313" key="4">
    <source>
        <dbReference type="Proteomes" id="UP000030816"/>
    </source>
</evidence>
<keyword evidence="2" id="KW-0472">Membrane</keyword>